<dbReference type="PANTHER" id="PTHR34985">
    <property type="entry name" value="SLR0554 PROTEIN"/>
    <property type="match status" value="1"/>
</dbReference>
<dbReference type="Pfam" id="PF05272">
    <property type="entry name" value="VapE-like_dom"/>
    <property type="match status" value="1"/>
</dbReference>
<evidence type="ECO:0000313" key="2">
    <source>
        <dbReference type="EMBL" id="EBP0987782.1"/>
    </source>
</evidence>
<dbReference type="EMBL" id="AAGKQC010000042">
    <property type="protein sequence ID" value="EBP0987782.1"/>
    <property type="molecule type" value="Genomic_DNA"/>
</dbReference>
<protein>
    <recommendedName>
        <fullName evidence="1">Virulence-associated protein E-like domain-containing protein</fullName>
    </recommendedName>
</protein>
<sequence>MSQIDENSGTAADNVTPIAAAKVGRPSLQKKYPTTAFPVELEINYRKGRYSSSLENVVAAMRCHSVTGIQLAFDEFFAEEGAFVNGQWYPLSDNLVTELRLRLAAADFEKVTKDNARDAMFYVCDENKFDSAQRWLTAQEWDGKPRVSYFFERCFKCQGDPEYLAAVSLYTWTALAGRVMNPGIKADMVPLLYGRQGARKSTGVRLMSPFPDSYSSFNLNDKDDSLVRRMRGCLIGELEELRGLHGRDSESVKAFFSAAHDEWVPKFKEFKVRNPRRVVFIGTTNNKQILNDSTGNRRYLPMNSGDVDCAAIEKNRSQLWAEALHLFNENGVMWEAAETLARKVHDEFRVEDPWEDEIAELLKIGVDDCEPTSFVPTKALFSQVGLMIGHTSNKQHQRMAAIMSRLGYEVGRKRINGALVRGYFRRTQAVV</sequence>
<dbReference type="InterPro" id="IPR007936">
    <property type="entry name" value="VapE-like_dom"/>
</dbReference>
<organism evidence="2">
    <name type="scientific">Salmonella enterica</name>
    <name type="common">Salmonella choleraesuis</name>
    <dbReference type="NCBI Taxonomy" id="28901"/>
    <lineage>
        <taxon>Bacteria</taxon>
        <taxon>Pseudomonadati</taxon>
        <taxon>Pseudomonadota</taxon>
        <taxon>Gammaproteobacteria</taxon>
        <taxon>Enterobacterales</taxon>
        <taxon>Enterobacteriaceae</taxon>
        <taxon>Salmonella</taxon>
    </lineage>
</organism>
<proteinExistence type="predicted"/>
<gene>
    <name evidence="2" type="ORF">LB15_23900</name>
</gene>
<comment type="caution">
    <text evidence="2">The sequence shown here is derived from an EMBL/GenBank/DDBJ whole genome shotgun (WGS) entry which is preliminary data.</text>
</comment>
<reference evidence="2" key="1">
    <citation type="submission" date="2018-07" db="EMBL/GenBank/DDBJ databases">
        <authorList>
            <consortium name="GenomeTrakr network: Whole genome sequencing for foodborne pathogen traceback"/>
        </authorList>
    </citation>
    <scope>NUCLEOTIDE SEQUENCE</scope>
    <source>
        <strain evidence="2">FNE0169</strain>
    </source>
</reference>
<evidence type="ECO:0000259" key="1">
    <source>
        <dbReference type="Pfam" id="PF05272"/>
    </source>
</evidence>
<dbReference type="AlphaFoldDB" id="A0A5U2LU06"/>
<name>A0A5U2LU06_SALER</name>
<dbReference type="PANTHER" id="PTHR34985:SF1">
    <property type="entry name" value="SLR0554 PROTEIN"/>
    <property type="match status" value="1"/>
</dbReference>
<accession>A0A5U2LU06</accession>
<feature type="domain" description="Virulence-associated protein E-like" evidence="1">
    <location>
        <begin position="136"/>
        <end position="347"/>
    </location>
</feature>